<protein>
    <submittedName>
        <fullName evidence="2">Uncharacterized protein</fullName>
    </submittedName>
</protein>
<proteinExistence type="predicted"/>
<dbReference type="AlphaFoldDB" id="A0A1Y6HI34"/>
<evidence type="ECO:0000256" key="1">
    <source>
        <dbReference type="SAM" id="MobiDB-lite"/>
    </source>
</evidence>
<evidence type="ECO:0000313" key="2">
    <source>
        <dbReference type="EMBL" id="SMR03164.1"/>
    </source>
</evidence>
<gene>
    <name evidence="2" type="ORF">PD5205_01861</name>
</gene>
<accession>A0A1Y6HI34</accession>
<feature type="region of interest" description="Disordered" evidence="1">
    <location>
        <begin position="170"/>
        <end position="226"/>
    </location>
</feature>
<name>A0A1Y6HI34_9XANT</name>
<evidence type="ECO:0000313" key="3">
    <source>
        <dbReference type="Proteomes" id="UP000195953"/>
    </source>
</evidence>
<sequence length="226" mass="24722">MQKRDPAHQPTQVVAGGATKHVQRIALGAFEPTTTQPAVVFQMPGHRFHCLTSLDPAPWPSRQGLGLATMQHPHVIHLAPAIVQINDRHGWLDAHNPRVCSSCSTKVSPSYGLPEKLRAPIAGADCNTDLDAECVRLTRFALADAVHFRRMRRTANTDFPSIVRRPLHRTGRMHARDKANLPSNALAVRDDRQRQQWPASATKAPVPTRSTASVGSAAPSDDARSI</sequence>
<dbReference type="EMBL" id="LT853885">
    <property type="protein sequence ID" value="SMR03164.1"/>
    <property type="molecule type" value="Genomic_DNA"/>
</dbReference>
<dbReference type="Proteomes" id="UP000195953">
    <property type="component" value="Chromosome 1"/>
</dbReference>
<reference evidence="2 3" key="1">
    <citation type="submission" date="2017-05" db="EMBL/GenBank/DDBJ databases">
        <authorList>
            <person name="Song R."/>
            <person name="Chenine A.L."/>
            <person name="Ruprecht R.M."/>
        </authorList>
    </citation>
    <scope>NUCLEOTIDE SEQUENCE [LARGE SCALE GENOMIC DNA]</scope>
    <source>
        <strain evidence="2">PD5205</strain>
    </source>
</reference>
<organism evidence="2 3">
    <name type="scientific">Xanthomonas fragariae</name>
    <dbReference type="NCBI Taxonomy" id="48664"/>
    <lineage>
        <taxon>Bacteria</taxon>
        <taxon>Pseudomonadati</taxon>
        <taxon>Pseudomonadota</taxon>
        <taxon>Gammaproteobacteria</taxon>
        <taxon>Lysobacterales</taxon>
        <taxon>Lysobacteraceae</taxon>
        <taxon>Xanthomonas</taxon>
    </lineage>
</organism>